<feature type="transmembrane region" description="Helical" evidence="8">
    <location>
        <begin position="127"/>
        <end position="145"/>
    </location>
</feature>
<sequence length="479" mass="53318">METPLTPTTPTTAVAYVDLTAKTEHDDFAVQNSMSNWRVSRLSILLLAAFLITFMSGGLILGFGPLYTLLVNEGQWKELCAAGEELSGVTCARQEVWLQYIFSTAFLCLSLANALFGFLSDIIGPRLCVFIGFVITFMGNIMLAYGESTVGKGVSIIVGYSCLGIGGYSVYICSFQFVQLFDHPGFVTSTISGLFNAAGYVFMLLHIHGMTRKGFFLFYAVFSVVCMLVAWVAYPLRSNSEVSKHYTLSGFEWRTPRFVKPTAMWPALKQQLKRPDLWFFGVFFGWISTWFAFAGGAIPNIIYKLAGDDESTADLYVNYLVPLIGNSSFVFTPLVGMVIHKYGFRIAFGITAVLVHLFIGFLKINSLHVQIITLLWYSLSQAFFYSIQFAYTIVCFPAEVYGSLQCFLALCSFFMGLLNYAFNPWTQNTLHGNYTDIFIVFAAPVLLFYCFLGLIHKGVKTPEEEKAAAEKEAGKLSVA</sequence>
<dbReference type="PANTHER" id="PTHR20772">
    <property type="entry name" value="PROTEIN FMP42"/>
    <property type="match status" value="1"/>
</dbReference>
<dbReference type="HOGENOM" id="CLU_028154_0_0_1"/>
<feature type="transmembrane region" description="Helical" evidence="8">
    <location>
        <begin position="342"/>
        <end position="362"/>
    </location>
</feature>
<evidence type="ECO:0000256" key="6">
    <source>
        <dbReference type="ARBA" id="ARBA00022989"/>
    </source>
</evidence>
<dbReference type="Proteomes" id="UP000019132">
    <property type="component" value="Unassembled WGS sequence"/>
</dbReference>
<dbReference type="GO" id="GO:0016020">
    <property type="term" value="C:membrane"/>
    <property type="evidence" value="ECO:0007669"/>
    <property type="project" value="UniProtKB-SubCell"/>
</dbReference>
<evidence type="ECO:0000256" key="3">
    <source>
        <dbReference type="ARBA" id="ARBA00022448"/>
    </source>
</evidence>
<dbReference type="PANTHER" id="PTHR20772:SF2">
    <property type="entry name" value="PROTEIN FMP42"/>
    <property type="match status" value="1"/>
</dbReference>
<comment type="subcellular location">
    <subcellularLocation>
        <location evidence="1">Membrane</location>
        <topology evidence="1">Multi-pass membrane protein</topology>
    </subcellularLocation>
</comment>
<comment type="similarity">
    <text evidence="2">Belongs to the SLC43A transporter (TC 2.A.1.44) family.</text>
</comment>
<evidence type="ECO:0000256" key="8">
    <source>
        <dbReference type="SAM" id="Phobius"/>
    </source>
</evidence>
<dbReference type="OMA" id="WSELCAP"/>
<dbReference type="GO" id="GO:0022857">
    <property type="term" value="F:transmembrane transporter activity"/>
    <property type="evidence" value="ECO:0007669"/>
    <property type="project" value="InterPro"/>
</dbReference>
<evidence type="ECO:0000256" key="7">
    <source>
        <dbReference type="ARBA" id="ARBA00023136"/>
    </source>
</evidence>
<reference evidence="9" key="3">
    <citation type="submission" date="2015-02" db="UniProtKB">
        <authorList>
            <consortium name="EnsemblProtists"/>
        </authorList>
    </citation>
    <scope>IDENTIFICATION</scope>
    <source>
        <strain evidence="9">DAOM BR144</strain>
    </source>
</reference>
<dbReference type="EMBL" id="GL376608">
    <property type="status" value="NOT_ANNOTATED_CDS"/>
    <property type="molecule type" value="Genomic_DNA"/>
</dbReference>
<evidence type="ECO:0000256" key="1">
    <source>
        <dbReference type="ARBA" id="ARBA00004141"/>
    </source>
</evidence>
<protein>
    <recommendedName>
        <fullName evidence="11">Major facilitator superfamily (MFS) profile domain-containing protein</fullName>
    </recommendedName>
</protein>
<dbReference type="InterPro" id="IPR011701">
    <property type="entry name" value="MFS"/>
</dbReference>
<proteinExistence type="inferred from homology"/>
<dbReference type="AlphaFoldDB" id="K3X566"/>
<name>K3X566_GLOUD</name>
<evidence type="ECO:0000256" key="4">
    <source>
        <dbReference type="ARBA" id="ARBA00022692"/>
    </source>
</evidence>
<reference evidence="10" key="1">
    <citation type="journal article" date="2010" name="Genome Biol.">
        <title>Genome sequence of the necrotrophic plant pathogen Pythium ultimum reveals original pathogenicity mechanisms and effector repertoire.</title>
        <authorList>
            <person name="Levesque C.A."/>
            <person name="Brouwer H."/>
            <person name="Cano L."/>
            <person name="Hamilton J.P."/>
            <person name="Holt C."/>
            <person name="Huitema E."/>
            <person name="Raffaele S."/>
            <person name="Robideau G.P."/>
            <person name="Thines M."/>
            <person name="Win J."/>
            <person name="Zerillo M.M."/>
            <person name="Beakes G.W."/>
            <person name="Boore J.L."/>
            <person name="Busam D."/>
            <person name="Dumas B."/>
            <person name="Ferriera S."/>
            <person name="Fuerstenberg S.I."/>
            <person name="Gachon C.M."/>
            <person name="Gaulin E."/>
            <person name="Govers F."/>
            <person name="Grenville-Briggs L."/>
            <person name="Horner N."/>
            <person name="Hostetler J."/>
            <person name="Jiang R.H."/>
            <person name="Johnson J."/>
            <person name="Krajaejun T."/>
            <person name="Lin H."/>
            <person name="Meijer H.J."/>
            <person name="Moore B."/>
            <person name="Morris P."/>
            <person name="Phuntmart V."/>
            <person name="Puiu D."/>
            <person name="Shetty J."/>
            <person name="Stajich J.E."/>
            <person name="Tripathy S."/>
            <person name="Wawra S."/>
            <person name="van West P."/>
            <person name="Whitty B.R."/>
            <person name="Coutinho P.M."/>
            <person name="Henrissat B."/>
            <person name="Martin F."/>
            <person name="Thomas P.D."/>
            <person name="Tyler B.M."/>
            <person name="De Vries R.P."/>
            <person name="Kamoun S."/>
            <person name="Yandell M."/>
            <person name="Tisserat N."/>
            <person name="Buell C.R."/>
        </authorList>
    </citation>
    <scope>NUCLEOTIDE SEQUENCE</scope>
    <source>
        <strain evidence="10">DAOM:BR144</strain>
    </source>
</reference>
<evidence type="ECO:0000313" key="9">
    <source>
        <dbReference type="EnsemblProtists" id="PYU1_T012365"/>
    </source>
</evidence>
<evidence type="ECO:0000256" key="5">
    <source>
        <dbReference type="ARBA" id="ARBA00022970"/>
    </source>
</evidence>
<keyword evidence="4 8" id="KW-0812">Transmembrane</keyword>
<feature type="transmembrane region" description="Helical" evidence="8">
    <location>
        <begin position="434"/>
        <end position="455"/>
    </location>
</feature>
<keyword evidence="7 8" id="KW-0472">Membrane</keyword>
<feature type="transmembrane region" description="Helical" evidence="8">
    <location>
        <begin position="214"/>
        <end position="234"/>
    </location>
</feature>
<feature type="transmembrane region" description="Helical" evidence="8">
    <location>
        <begin position="97"/>
        <end position="120"/>
    </location>
</feature>
<feature type="transmembrane region" description="Helical" evidence="8">
    <location>
        <begin position="374"/>
        <end position="394"/>
    </location>
</feature>
<dbReference type="Gene3D" id="1.20.1250.20">
    <property type="entry name" value="MFS general substrate transporter like domains"/>
    <property type="match status" value="1"/>
</dbReference>
<evidence type="ECO:0008006" key="11">
    <source>
        <dbReference type="Google" id="ProtNLM"/>
    </source>
</evidence>
<accession>K3X566</accession>
<organism evidence="9 10">
    <name type="scientific">Globisporangium ultimum (strain ATCC 200006 / CBS 805.95 / DAOM BR144)</name>
    <name type="common">Pythium ultimum</name>
    <dbReference type="NCBI Taxonomy" id="431595"/>
    <lineage>
        <taxon>Eukaryota</taxon>
        <taxon>Sar</taxon>
        <taxon>Stramenopiles</taxon>
        <taxon>Oomycota</taxon>
        <taxon>Peronosporomycetes</taxon>
        <taxon>Pythiales</taxon>
        <taxon>Pythiaceae</taxon>
        <taxon>Globisporangium</taxon>
    </lineage>
</organism>
<feature type="transmembrane region" description="Helical" evidence="8">
    <location>
        <begin position="401"/>
        <end position="422"/>
    </location>
</feature>
<keyword evidence="6 8" id="KW-1133">Transmembrane helix</keyword>
<feature type="transmembrane region" description="Helical" evidence="8">
    <location>
        <begin position="315"/>
        <end position="335"/>
    </location>
</feature>
<keyword evidence="10" id="KW-1185">Reference proteome</keyword>
<dbReference type="Pfam" id="PF07690">
    <property type="entry name" value="MFS_1"/>
    <property type="match status" value="1"/>
</dbReference>
<feature type="transmembrane region" description="Helical" evidence="8">
    <location>
        <begin position="185"/>
        <end position="208"/>
    </location>
</feature>
<evidence type="ECO:0000313" key="10">
    <source>
        <dbReference type="Proteomes" id="UP000019132"/>
    </source>
</evidence>
<dbReference type="InParanoid" id="K3X566"/>
<dbReference type="eggNOG" id="ENOG502SHB4">
    <property type="taxonomic scope" value="Eukaryota"/>
</dbReference>
<dbReference type="GO" id="GO:0006865">
    <property type="term" value="P:amino acid transport"/>
    <property type="evidence" value="ECO:0007669"/>
    <property type="project" value="UniProtKB-KW"/>
</dbReference>
<feature type="transmembrane region" description="Helical" evidence="8">
    <location>
        <begin position="44"/>
        <end position="67"/>
    </location>
</feature>
<feature type="transmembrane region" description="Helical" evidence="8">
    <location>
        <begin position="157"/>
        <end position="178"/>
    </location>
</feature>
<dbReference type="SUPFAM" id="SSF103473">
    <property type="entry name" value="MFS general substrate transporter"/>
    <property type="match status" value="1"/>
</dbReference>
<dbReference type="VEuPathDB" id="FungiDB:PYU1_G012339"/>
<feature type="transmembrane region" description="Helical" evidence="8">
    <location>
        <begin position="277"/>
        <end position="303"/>
    </location>
</feature>
<reference evidence="10" key="2">
    <citation type="submission" date="2010-04" db="EMBL/GenBank/DDBJ databases">
        <authorList>
            <person name="Buell R."/>
            <person name="Hamilton J."/>
            <person name="Hostetler J."/>
        </authorList>
    </citation>
    <scope>NUCLEOTIDE SEQUENCE [LARGE SCALE GENOMIC DNA]</scope>
    <source>
        <strain evidence="10">DAOM:BR144</strain>
    </source>
</reference>
<keyword evidence="3" id="KW-0813">Transport</keyword>
<dbReference type="InterPro" id="IPR036259">
    <property type="entry name" value="MFS_trans_sf"/>
</dbReference>
<keyword evidence="5" id="KW-0029">Amino-acid transport</keyword>
<evidence type="ECO:0000256" key="2">
    <source>
        <dbReference type="ARBA" id="ARBA00006595"/>
    </source>
</evidence>
<dbReference type="InterPro" id="IPR052599">
    <property type="entry name" value="SLC43A_AATransporter"/>
</dbReference>
<dbReference type="EnsemblProtists" id="PYU1_T012365">
    <property type="protein sequence ID" value="PYU1_T012365"/>
    <property type="gene ID" value="PYU1_G012339"/>
</dbReference>